<dbReference type="Proteomes" id="UP000586827">
    <property type="component" value="Unassembled WGS sequence"/>
</dbReference>
<protein>
    <submittedName>
        <fullName evidence="12">RecB family exonuclease</fullName>
    </submittedName>
</protein>
<evidence type="ECO:0000256" key="3">
    <source>
        <dbReference type="ARBA" id="ARBA00022723"/>
    </source>
</evidence>
<dbReference type="InterPro" id="IPR051827">
    <property type="entry name" value="Cas4_exonuclease"/>
</dbReference>
<dbReference type="Pfam" id="PF12705">
    <property type="entry name" value="PDDEXK_1"/>
    <property type="match status" value="1"/>
</dbReference>
<dbReference type="GO" id="GO:0004386">
    <property type="term" value="F:helicase activity"/>
    <property type="evidence" value="ECO:0007669"/>
    <property type="project" value="UniProtKB-KW"/>
</dbReference>
<keyword evidence="3" id="KW-0479">Metal-binding</keyword>
<sequence length="298" mass="32770">MSVPASTAPDSAGGIPAPVEPFVGRQLALSPSRAADFKQCPLKYRLRAIDRIPEPPSRMAVRGTLVHAVLEGLFGLPATERQPARADALIEPAWERLRAERPEIADLVTGGGLAALLDEVRELVRVYFTLEDPTRVDPESIEIFVETELDDGSPLRGIVDRIDRAPNDTLHIVDYKTGRSPAPAYEARALFQLKFYALVMLHTRGVVPAQLRLIYLADAEILTYEPDADELRRFERILSALWAAIDAATRTGDFPPKRGWMCQYCDYKPLCPEFDGTPPPYPHPTESAAAGSATEGVA</sequence>
<comment type="caution">
    <text evidence="12">The sequence shown here is derived from an EMBL/GenBank/DDBJ whole genome shotgun (WGS) entry which is preliminary data.</text>
</comment>
<dbReference type="GO" id="GO:0006281">
    <property type="term" value="P:DNA repair"/>
    <property type="evidence" value="ECO:0007669"/>
    <property type="project" value="UniProtKB-KW"/>
</dbReference>
<keyword evidence="6" id="KW-0547">Nucleotide-binding</keyword>
<dbReference type="InterPro" id="IPR038726">
    <property type="entry name" value="PDDEXK_AddAB-type"/>
</dbReference>
<keyword evidence="5" id="KW-0378">Hydrolase</keyword>
<dbReference type="SUPFAM" id="SSF52980">
    <property type="entry name" value="Restriction endonuclease-like"/>
    <property type="match status" value="1"/>
</dbReference>
<gene>
    <name evidence="12" type="ORF">HLB23_05830</name>
</gene>
<keyword evidence="6" id="KW-0067">ATP-binding</keyword>
<dbReference type="RefSeq" id="WP_067526241.1">
    <property type="nucleotide sequence ID" value="NZ_JABELX010000002.1"/>
</dbReference>
<reference evidence="12 13" key="1">
    <citation type="submission" date="2020-05" db="EMBL/GenBank/DDBJ databases">
        <title>MicrobeNet Type strains.</title>
        <authorList>
            <person name="Nicholson A.C."/>
        </authorList>
    </citation>
    <scope>NUCLEOTIDE SEQUENCE [LARGE SCALE GENOMIC DNA]</scope>
    <source>
        <strain evidence="12 13">JCM 3224</strain>
    </source>
</reference>
<dbReference type="GO" id="GO:0046872">
    <property type="term" value="F:metal ion binding"/>
    <property type="evidence" value="ECO:0007669"/>
    <property type="project" value="UniProtKB-KW"/>
</dbReference>
<evidence type="ECO:0000313" key="12">
    <source>
        <dbReference type="EMBL" id="NNH69394.1"/>
    </source>
</evidence>
<evidence type="ECO:0000313" key="13">
    <source>
        <dbReference type="Proteomes" id="UP000586827"/>
    </source>
</evidence>
<dbReference type="GO" id="GO:0051536">
    <property type="term" value="F:iron-sulfur cluster binding"/>
    <property type="evidence" value="ECO:0007669"/>
    <property type="project" value="UniProtKB-KW"/>
</dbReference>
<evidence type="ECO:0000256" key="7">
    <source>
        <dbReference type="ARBA" id="ARBA00023004"/>
    </source>
</evidence>
<evidence type="ECO:0000256" key="9">
    <source>
        <dbReference type="ARBA" id="ARBA00023204"/>
    </source>
</evidence>
<keyword evidence="4" id="KW-0227">DNA damage</keyword>
<dbReference type="PANTHER" id="PTHR36531:SF6">
    <property type="entry name" value="DNA REPLICATION ATP-DEPENDENT HELICASE_NUCLEASE DNA2"/>
    <property type="match status" value="1"/>
</dbReference>
<organism evidence="12 13">
    <name type="scientific">Nocardia uniformis</name>
    <dbReference type="NCBI Taxonomy" id="53432"/>
    <lineage>
        <taxon>Bacteria</taxon>
        <taxon>Bacillati</taxon>
        <taxon>Actinomycetota</taxon>
        <taxon>Actinomycetes</taxon>
        <taxon>Mycobacteriales</taxon>
        <taxon>Nocardiaceae</taxon>
        <taxon>Nocardia</taxon>
    </lineage>
</organism>
<keyword evidence="12" id="KW-0269">Exonuclease</keyword>
<evidence type="ECO:0000256" key="5">
    <source>
        <dbReference type="ARBA" id="ARBA00022801"/>
    </source>
</evidence>
<name>A0A849BTC3_9NOCA</name>
<feature type="domain" description="PD-(D/E)XK endonuclease-like" evidence="11">
    <location>
        <begin position="29"/>
        <end position="272"/>
    </location>
</feature>
<evidence type="ECO:0000256" key="6">
    <source>
        <dbReference type="ARBA" id="ARBA00022806"/>
    </source>
</evidence>
<keyword evidence="6" id="KW-0347">Helicase</keyword>
<dbReference type="AlphaFoldDB" id="A0A849BTC3"/>
<evidence type="ECO:0000256" key="2">
    <source>
        <dbReference type="ARBA" id="ARBA00022722"/>
    </source>
</evidence>
<dbReference type="GO" id="GO:0004527">
    <property type="term" value="F:exonuclease activity"/>
    <property type="evidence" value="ECO:0007669"/>
    <property type="project" value="UniProtKB-KW"/>
</dbReference>
<dbReference type="EMBL" id="JABELX010000002">
    <property type="protein sequence ID" value="NNH69394.1"/>
    <property type="molecule type" value="Genomic_DNA"/>
</dbReference>
<keyword evidence="7" id="KW-0408">Iron</keyword>
<keyword evidence="2" id="KW-0540">Nuclease</keyword>
<comment type="cofactor">
    <cofactor evidence="1">
        <name>[4Fe-4S] cluster</name>
        <dbReference type="ChEBI" id="CHEBI:49883"/>
    </cofactor>
</comment>
<evidence type="ECO:0000256" key="1">
    <source>
        <dbReference type="ARBA" id="ARBA00001966"/>
    </source>
</evidence>
<evidence type="ECO:0000256" key="8">
    <source>
        <dbReference type="ARBA" id="ARBA00023014"/>
    </source>
</evidence>
<keyword evidence="9" id="KW-0234">DNA repair</keyword>
<evidence type="ECO:0000256" key="10">
    <source>
        <dbReference type="SAM" id="MobiDB-lite"/>
    </source>
</evidence>
<proteinExistence type="predicted"/>
<accession>A0A849BTC3</accession>
<evidence type="ECO:0000259" key="11">
    <source>
        <dbReference type="Pfam" id="PF12705"/>
    </source>
</evidence>
<dbReference type="InterPro" id="IPR011335">
    <property type="entry name" value="Restrct_endonuc-II-like"/>
</dbReference>
<dbReference type="PANTHER" id="PTHR36531">
    <property type="entry name" value="CRISPR-ASSOCIATED EXONUCLEASE CAS4"/>
    <property type="match status" value="1"/>
</dbReference>
<keyword evidence="13" id="KW-1185">Reference proteome</keyword>
<feature type="region of interest" description="Disordered" evidence="10">
    <location>
        <begin position="278"/>
        <end position="298"/>
    </location>
</feature>
<dbReference type="InterPro" id="IPR011604">
    <property type="entry name" value="PDDEXK-like_dom_sf"/>
</dbReference>
<evidence type="ECO:0000256" key="4">
    <source>
        <dbReference type="ARBA" id="ARBA00022763"/>
    </source>
</evidence>
<dbReference type="Gene3D" id="3.90.320.10">
    <property type="match status" value="1"/>
</dbReference>
<keyword evidence="8" id="KW-0411">Iron-sulfur</keyword>